<keyword evidence="3" id="KW-1185">Reference proteome</keyword>
<organism evidence="2 3">
    <name type="scientific">Diaporthe vaccinii</name>
    <dbReference type="NCBI Taxonomy" id="105482"/>
    <lineage>
        <taxon>Eukaryota</taxon>
        <taxon>Fungi</taxon>
        <taxon>Dikarya</taxon>
        <taxon>Ascomycota</taxon>
        <taxon>Pezizomycotina</taxon>
        <taxon>Sordariomycetes</taxon>
        <taxon>Sordariomycetidae</taxon>
        <taxon>Diaporthales</taxon>
        <taxon>Diaporthaceae</taxon>
        <taxon>Diaporthe</taxon>
        <taxon>Diaporthe eres species complex</taxon>
    </lineage>
</organism>
<accession>A0ABR4EHR2</accession>
<evidence type="ECO:0000259" key="1">
    <source>
        <dbReference type="Pfam" id="PF06985"/>
    </source>
</evidence>
<protein>
    <recommendedName>
        <fullName evidence="1">Heterokaryon incompatibility domain-containing protein</fullName>
    </recommendedName>
</protein>
<dbReference type="InterPro" id="IPR052895">
    <property type="entry name" value="HetReg/Transcr_Mod"/>
</dbReference>
<feature type="domain" description="Heterokaryon incompatibility" evidence="1">
    <location>
        <begin position="75"/>
        <end position="247"/>
    </location>
</feature>
<gene>
    <name evidence="2" type="ORF">FJTKL_11230</name>
</gene>
<comment type="caution">
    <text evidence="2">The sequence shown here is derived from an EMBL/GenBank/DDBJ whole genome shotgun (WGS) entry which is preliminary data.</text>
</comment>
<dbReference type="EMBL" id="JBAWTH010000053">
    <property type="protein sequence ID" value="KAL2281971.1"/>
    <property type="molecule type" value="Genomic_DNA"/>
</dbReference>
<proteinExistence type="predicted"/>
<dbReference type="Pfam" id="PF06985">
    <property type="entry name" value="HET"/>
    <property type="match status" value="1"/>
</dbReference>
<reference evidence="2 3" key="1">
    <citation type="submission" date="2024-03" db="EMBL/GenBank/DDBJ databases">
        <title>A high-quality draft genome sequence of Diaporthe vaccinii, a causative agent of upright dieback and viscid rot disease in cranberry plants.</title>
        <authorList>
            <person name="Sarrasin M."/>
            <person name="Lang B.F."/>
            <person name="Burger G."/>
        </authorList>
    </citation>
    <scope>NUCLEOTIDE SEQUENCE [LARGE SCALE GENOMIC DNA]</scope>
    <source>
        <strain evidence="2 3">IS7</strain>
    </source>
</reference>
<dbReference type="PANTHER" id="PTHR24148">
    <property type="entry name" value="ANKYRIN REPEAT DOMAIN-CONTAINING PROTEIN 39 HOMOLOG-RELATED"/>
    <property type="match status" value="1"/>
</dbReference>
<dbReference type="PANTHER" id="PTHR24148:SF64">
    <property type="entry name" value="HETEROKARYON INCOMPATIBILITY DOMAIN-CONTAINING PROTEIN"/>
    <property type="match status" value="1"/>
</dbReference>
<evidence type="ECO:0000313" key="2">
    <source>
        <dbReference type="EMBL" id="KAL2281971.1"/>
    </source>
</evidence>
<evidence type="ECO:0000313" key="3">
    <source>
        <dbReference type="Proteomes" id="UP001600888"/>
    </source>
</evidence>
<dbReference type="Proteomes" id="UP001600888">
    <property type="component" value="Unassembled WGS sequence"/>
</dbReference>
<name>A0ABR4EHR2_9PEZI</name>
<sequence>MPQKHQPYTYDTTRPHLMRLFKLDLNGADEPLSGKLLSITNIDFGMLTFSPRLWYQSFSEDIYYLFDELSDGKGYDALSYCWGDPKEPRPLYVSSISNQKSSDGRAVTNYKPHLDGMLLIQKNLRAFLQGLRRRRYNRFIWIDAICINQGCLEDKDNRVPLMRYVYEAAKLVYVWLGEATAAEEDAVRTTPTLKTNLRAMTEGHKLNPSDPHSFDAAGVPAPSQEVWRALSTIAARPWWSRLWTLQEVVVAPNDPSFDRKLDYKPPNATIICGESQVQWQIFEDLISVVQAQSLEGWLLATTAPPDDEDDDRHAFASLEEIRTCRRGNAGWAISLSALLLATRRRRATLPADMVIGQSTLLDKGMIKELGLQSAQPAPDVFVRYGKHYVRQEPRECPLNHTRTAERMPGLPSWCPNFASRTETTPLTSRRLGPISVCDDD</sequence>
<dbReference type="InterPro" id="IPR010730">
    <property type="entry name" value="HET"/>
</dbReference>